<dbReference type="Proteomes" id="UP001277972">
    <property type="component" value="Unassembled WGS sequence"/>
</dbReference>
<organism evidence="1 2">
    <name type="scientific">Gracilibacillus pellucidus</name>
    <dbReference type="NCBI Taxonomy" id="3095368"/>
    <lineage>
        <taxon>Bacteria</taxon>
        <taxon>Bacillati</taxon>
        <taxon>Bacillota</taxon>
        <taxon>Bacilli</taxon>
        <taxon>Bacillales</taxon>
        <taxon>Bacillaceae</taxon>
        <taxon>Gracilibacillus</taxon>
    </lineage>
</organism>
<name>A0ACC6M3G6_9BACI</name>
<keyword evidence="2" id="KW-1185">Reference proteome</keyword>
<keyword evidence="1" id="KW-0456">Lyase</keyword>
<protein>
    <submittedName>
        <fullName evidence="1">4-hydroxy-tetrahydrodipicolinate synthase</fullName>
        <ecNumber evidence="1">4.3.3.7</ecNumber>
    </submittedName>
</protein>
<sequence length="295" mass="31636">MFKGIIPAMVTPITNDQQINGSVVSQLVNKLIGSGVDGLFALGTNGEFHLLARDEKIKLTRLIVEEANGRVPVIVGVGGNSTSGVIELSKIMEDIGVDALSVITPFFITPSQEEVIKHYLAIAESTSLPIILYNIPSKTGMNLEPETVGTLAKIPNIVGIKDSSGNFDNIRAYIESTKQEDFFVMCGTDSLIFKTLEAGGVGAITATANAVPKTVVSIYQNWLNGNLKAAQEAQEKLKPLRSSFQYGTIPSVLKKTVELTGIPVGPPKLPVTELSGSALEKVKEVVTFYAEWESD</sequence>
<dbReference type="EC" id="4.3.3.7" evidence="1"/>
<gene>
    <name evidence="1" type="primary">dapA</name>
    <name evidence="1" type="ORF">SH601_05875</name>
</gene>
<comment type="caution">
    <text evidence="1">The sequence shown here is derived from an EMBL/GenBank/DDBJ whole genome shotgun (WGS) entry which is preliminary data.</text>
</comment>
<evidence type="ECO:0000313" key="1">
    <source>
        <dbReference type="EMBL" id="MDX8045510.1"/>
    </source>
</evidence>
<dbReference type="EMBL" id="JAWZSR010000003">
    <property type="protein sequence ID" value="MDX8045510.1"/>
    <property type="molecule type" value="Genomic_DNA"/>
</dbReference>
<reference evidence="1" key="1">
    <citation type="submission" date="2023-11" db="EMBL/GenBank/DDBJ databases">
        <title>Gracilibacillus pellucida a moderately halophilic bacterium isolated from saline soil in Xinjiang province.</title>
        <authorList>
            <person name="Zhang Z."/>
            <person name="Tan F."/>
            <person name="Wang Y."/>
            <person name="Xia M."/>
        </authorList>
    </citation>
    <scope>NUCLEOTIDE SEQUENCE</scope>
    <source>
        <strain evidence="1">S3-1-1</strain>
    </source>
</reference>
<accession>A0ACC6M3G6</accession>
<evidence type="ECO:0000313" key="2">
    <source>
        <dbReference type="Proteomes" id="UP001277972"/>
    </source>
</evidence>
<proteinExistence type="predicted"/>